<feature type="domain" description="Multidrug resistance protein MdtA-like barrel-sandwich hybrid" evidence="4">
    <location>
        <begin position="72"/>
        <end position="264"/>
    </location>
</feature>
<dbReference type="Gene3D" id="2.40.30.170">
    <property type="match status" value="1"/>
</dbReference>
<dbReference type="InterPro" id="IPR050739">
    <property type="entry name" value="MFP"/>
</dbReference>
<dbReference type="GO" id="GO:0055085">
    <property type="term" value="P:transmembrane transport"/>
    <property type="evidence" value="ECO:0007669"/>
    <property type="project" value="InterPro"/>
</dbReference>
<keyword evidence="2" id="KW-0472">Membrane</keyword>
<dbReference type="Gene3D" id="2.40.50.100">
    <property type="match status" value="1"/>
</dbReference>
<evidence type="ECO:0000259" key="4">
    <source>
        <dbReference type="Pfam" id="PF25917"/>
    </source>
</evidence>
<feature type="domain" description="Multidrug resistance protein MdtA-like alpha-helical hairpin" evidence="3">
    <location>
        <begin position="141"/>
        <end position="204"/>
    </location>
</feature>
<organism evidence="6 7">
    <name type="scientific">Burkholderia vietnamiensis (strain G4 / LMG 22486)</name>
    <name type="common">Burkholderia cepacia (strain R1808)</name>
    <dbReference type="NCBI Taxonomy" id="269482"/>
    <lineage>
        <taxon>Bacteria</taxon>
        <taxon>Pseudomonadati</taxon>
        <taxon>Pseudomonadota</taxon>
        <taxon>Betaproteobacteria</taxon>
        <taxon>Burkholderiales</taxon>
        <taxon>Burkholderiaceae</taxon>
        <taxon>Burkholderia</taxon>
        <taxon>Burkholderia cepacia complex</taxon>
    </lineage>
</organism>
<dbReference type="InterPro" id="IPR058624">
    <property type="entry name" value="MdtA-like_HH"/>
</dbReference>
<dbReference type="PRINTS" id="PR01490">
    <property type="entry name" value="RTXTOXIND"/>
</dbReference>
<evidence type="ECO:0000259" key="5">
    <source>
        <dbReference type="Pfam" id="PF25963"/>
    </source>
</evidence>
<feature type="domain" description="p-hydroxybenzoic acid efflux pump subunit AaeA-like beta-barrel" evidence="5">
    <location>
        <begin position="271"/>
        <end position="362"/>
    </location>
</feature>
<dbReference type="InterPro" id="IPR058634">
    <property type="entry name" value="AaeA-lik-b-barrel"/>
</dbReference>
<sequence length="367" mass="39285">MDASMETTQTAASRDAATADRPAKQQRRVPWMRIAVAAVVVAVAAATLDWLFVLRFEESTDDAYVGGDVTVLAPKVNGFVDKILVTDNQRVKAGDVLVQLDARDYDAKLAQASAEVDGARSAVAELEAKQQLQYAVIGQHAADRHASAAELARAASDRERYRELVKSDAVSNQIVERADADYSKADAAVARSDAALLAAQRQLDVLGAQLADARARVNTALAAQRVAALNVEYTTIRSPVDGYVGNRTGRVGMLANVGAPLLTIVPATGLWIDANFKEDQLRRMRAGERVDVALDASSTRLHGRVDSLAPATGATFSVLPPENATGNFTKIVQRVPVRVHLDPQPGLERVLRPGLSAVVTVHLDRAN</sequence>
<dbReference type="HOGENOM" id="CLU_018816_15_1_4"/>
<gene>
    <name evidence="6" type="ordered locus">Bcep1808_4148</name>
</gene>
<name>A4JLH5_BURVG</name>
<evidence type="ECO:0000313" key="6">
    <source>
        <dbReference type="EMBL" id="ABO57128.1"/>
    </source>
</evidence>
<evidence type="ECO:0000259" key="3">
    <source>
        <dbReference type="Pfam" id="PF25876"/>
    </source>
</evidence>
<proteinExistence type="predicted"/>
<dbReference type="PANTHER" id="PTHR30386">
    <property type="entry name" value="MEMBRANE FUSION SUBUNIT OF EMRAB-TOLC MULTIDRUG EFFLUX PUMP"/>
    <property type="match status" value="1"/>
</dbReference>
<reference evidence="7" key="1">
    <citation type="submission" date="2007-03" db="EMBL/GenBank/DDBJ databases">
        <title>Complete sequence of chromosome 2 of Burkholderia vietnamiensis G4.</title>
        <authorList>
            <consortium name="US DOE Joint Genome Institute"/>
            <person name="Copeland A."/>
            <person name="Lucas S."/>
            <person name="Lapidus A."/>
            <person name="Barry K."/>
            <person name="Detter J.C."/>
            <person name="Glavina del Rio T."/>
            <person name="Hammon N."/>
            <person name="Israni S."/>
            <person name="Dalin E."/>
            <person name="Tice H."/>
            <person name="Pitluck S."/>
            <person name="Chain P."/>
            <person name="Malfatti S."/>
            <person name="Shin M."/>
            <person name="Vergez L."/>
            <person name="Schmutz J."/>
            <person name="Larimer F."/>
            <person name="Land M."/>
            <person name="Hauser L."/>
            <person name="Kyrpides N."/>
            <person name="Tiedje J."/>
            <person name="Richardson P."/>
        </authorList>
    </citation>
    <scope>NUCLEOTIDE SEQUENCE [LARGE SCALE GENOMIC DNA]</scope>
    <source>
        <strain evidence="7">G4 / LMG 22486</strain>
    </source>
</reference>
<evidence type="ECO:0000256" key="1">
    <source>
        <dbReference type="SAM" id="MobiDB-lite"/>
    </source>
</evidence>
<dbReference type="KEGG" id="bvi:Bcep1808_4148"/>
<dbReference type="SUPFAM" id="SSF111369">
    <property type="entry name" value="HlyD-like secretion proteins"/>
    <property type="match status" value="3"/>
</dbReference>
<feature type="transmembrane region" description="Helical" evidence="2">
    <location>
        <begin position="31"/>
        <end position="53"/>
    </location>
</feature>
<dbReference type="Gene3D" id="1.10.287.470">
    <property type="entry name" value="Helix hairpin bin"/>
    <property type="match status" value="1"/>
</dbReference>
<keyword evidence="2" id="KW-0812">Transmembrane</keyword>
<dbReference type="Pfam" id="PF25963">
    <property type="entry name" value="Beta-barrel_AAEA"/>
    <property type="match status" value="1"/>
</dbReference>
<feature type="compositionally biased region" description="Low complexity" evidence="1">
    <location>
        <begin position="7"/>
        <end position="16"/>
    </location>
</feature>
<keyword evidence="2" id="KW-1133">Transmembrane helix</keyword>
<evidence type="ECO:0000313" key="7">
    <source>
        <dbReference type="Proteomes" id="UP000002287"/>
    </source>
</evidence>
<dbReference type="EMBL" id="CP000615">
    <property type="protein sequence ID" value="ABO57128.1"/>
    <property type="molecule type" value="Genomic_DNA"/>
</dbReference>
<protein>
    <submittedName>
        <fullName evidence="6">Secretion protein HlyD family protein</fullName>
    </submittedName>
</protein>
<dbReference type="Pfam" id="PF25876">
    <property type="entry name" value="HH_MFP_RND"/>
    <property type="match status" value="1"/>
</dbReference>
<evidence type="ECO:0000256" key="2">
    <source>
        <dbReference type="SAM" id="Phobius"/>
    </source>
</evidence>
<accession>A4JLH5</accession>
<dbReference type="AlphaFoldDB" id="A4JLH5"/>
<dbReference type="eggNOG" id="COG1566">
    <property type="taxonomic scope" value="Bacteria"/>
</dbReference>
<dbReference type="Proteomes" id="UP000002287">
    <property type="component" value="Chromosome 2"/>
</dbReference>
<dbReference type="Pfam" id="PF25917">
    <property type="entry name" value="BSH_RND"/>
    <property type="match status" value="1"/>
</dbReference>
<dbReference type="PANTHER" id="PTHR30386:SF24">
    <property type="entry name" value="MULTIDRUG RESISTANCE EFFLUX PUMP"/>
    <property type="match status" value="1"/>
</dbReference>
<dbReference type="InterPro" id="IPR058625">
    <property type="entry name" value="MdtA-like_BSH"/>
</dbReference>
<feature type="region of interest" description="Disordered" evidence="1">
    <location>
        <begin position="1"/>
        <end position="24"/>
    </location>
</feature>